<keyword evidence="2" id="KW-0812">Transmembrane</keyword>
<feature type="region of interest" description="Disordered" evidence="1">
    <location>
        <begin position="374"/>
        <end position="419"/>
    </location>
</feature>
<feature type="compositionally biased region" description="Gly residues" evidence="1">
    <location>
        <begin position="377"/>
        <end position="396"/>
    </location>
</feature>
<reference evidence="3" key="1">
    <citation type="submission" date="2019-12" db="EMBL/GenBank/DDBJ databases">
        <title>An insight into the sialome of adult female Ixodes ricinus ticks feeding for 6 days.</title>
        <authorList>
            <person name="Perner J."/>
            <person name="Ribeiro J.M.C."/>
        </authorList>
    </citation>
    <scope>NUCLEOTIDE SEQUENCE</scope>
    <source>
        <strain evidence="3">Semi-engorged</strain>
        <tissue evidence="3">Salivary glands</tissue>
    </source>
</reference>
<keyword evidence="2" id="KW-1133">Transmembrane helix</keyword>
<name>A0A6B0VCD5_IXORI</name>
<feature type="transmembrane region" description="Helical" evidence="2">
    <location>
        <begin position="158"/>
        <end position="184"/>
    </location>
</feature>
<evidence type="ECO:0000256" key="1">
    <source>
        <dbReference type="SAM" id="MobiDB-lite"/>
    </source>
</evidence>
<keyword evidence="2" id="KW-0472">Membrane</keyword>
<dbReference type="EMBL" id="GIFC01017381">
    <property type="protein sequence ID" value="MXU99464.1"/>
    <property type="molecule type" value="Transcribed_RNA"/>
</dbReference>
<evidence type="ECO:0000313" key="3">
    <source>
        <dbReference type="EMBL" id="MXU99464.1"/>
    </source>
</evidence>
<feature type="compositionally biased region" description="Basic and acidic residues" evidence="1">
    <location>
        <begin position="397"/>
        <end position="414"/>
    </location>
</feature>
<feature type="transmembrane region" description="Helical" evidence="2">
    <location>
        <begin position="190"/>
        <end position="211"/>
    </location>
</feature>
<accession>A0A6B0VCD5</accession>
<dbReference type="AlphaFoldDB" id="A0A6B0VCD5"/>
<evidence type="ECO:0000256" key="2">
    <source>
        <dbReference type="SAM" id="Phobius"/>
    </source>
</evidence>
<sequence>MDLLGHLLAHILLGDLLGPVQQHFLLQHVRVIQGLEDVGHPGQEGRAVLTHHLLDAPKEVALGALVAVGEAQQEKPVVRHLAQHLVVEEQLTQHQGRLVTHLEPLSLSDHLPGVQAAVPPPLDKVVEDVHPLLLTLLQVVVQHQALGPRGQGLHATGLGVLAGVLRPVVVGVVPPVVVLVVGLLLGLVPVLLGVCLPLALVPRLALALLAARGCRGSRYSRLAAVLAWRRVLEDEGIELVGPVEGAAVAARPALGGDEPLALEHPEHRLGVVARGAQHVAADEAVQDVLQLGRLVSPVDDVAVVLGVQLRLGPQLATKVLGRVGGRPVQGLGHLPHVDQHRLDAVALALHLGNDLGHLVAVELVRQVAVHVDAPHDGGAGGGGGSGEGSRTGTGGSEGREQARGEREERRRGREGGGTLVCTGGGRILGREKTSQDCRACNLWRV</sequence>
<organism evidence="3">
    <name type="scientific">Ixodes ricinus</name>
    <name type="common">Common tick</name>
    <name type="synonym">Acarus ricinus</name>
    <dbReference type="NCBI Taxonomy" id="34613"/>
    <lineage>
        <taxon>Eukaryota</taxon>
        <taxon>Metazoa</taxon>
        <taxon>Ecdysozoa</taxon>
        <taxon>Arthropoda</taxon>
        <taxon>Chelicerata</taxon>
        <taxon>Arachnida</taxon>
        <taxon>Acari</taxon>
        <taxon>Parasitiformes</taxon>
        <taxon>Ixodida</taxon>
        <taxon>Ixodoidea</taxon>
        <taxon>Ixodidae</taxon>
        <taxon>Ixodinae</taxon>
        <taxon>Ixodes</taxon>
    </lineage>
</organism>
<proteinExistence type="predicted"/>
<protein>
    <submittedName>
        <fullName evidence="3">Uncharacterized protein</fullName>
    </submittedName>
</protein>